<dbReference type="PANTHER" id="PTHR10209:SF884">
    <property type="entry name" value="1-AMINOCYCLOPROPANE-1-CARBOXYLATE OXIDASE HOMOLOG 1-LIKE"/>
    <property type="match status" value="1"/>
</dbReference>
<dbReference type="Proteomes" id="UP001227230">
    <property type="component" value="Chromosome 12"/>
</dbReference>
<protein>
    <recommendedName>
        <fullName evidence="5">Fe2OG dioxygenase domain-containing protein</fullName>
    </recommendedName>
</protein>
<dbReference type="Pfam" id="PF03171">
    <property type="entry name" value="2OG-FeII_Oxy"/>
    <property type="match status" value="3"/>
</dbReference>
<dbReference type="PANTHER" id="PTHR10209">
    <property type="entry name" value="OXIDOREDUCTASE, 2OG-FE II OXYGENASE FAMILY PROTEIN"/>
    <property type="match status" value="1"/>
</dbReference>
<evidence type="ECO:0000313" key="6">
    <source>
        <dbReference type="EMBL" id="WJZ99116.1"/>
    </source>
</evidence>
<dbReference type="PROSITE" id="PS51471">
    <property type="entry name" value="FE2OG_OXY"/>
    <property type="match status" value="3"/>
</dbReference>
<comment type="similarity">
    <text evidence="1">Belongs to the iron/ascorbate-dependent oxidoreductase family.</text>
</comment>
<dbReference type="EMBL" id="CP126659">
    <property type="protein sequence ID" value="WJZ99116.1"/>
    <property type="molecule type" value="Genomic_DNA"/>
</dbReference>
<feature type="domain" description="Fe2OG dioxygenase" evidence="5">
    <location>
        <begin position="204"/>
        <end position="307"/>
    </location>
</feature>
<feature type="domain" description="Fe2OG dioxygenase" evidence="5">
    <location>
        <begin position="365"/>
        <end position="468"/>
    </location>
</feature>
<accession>A0ABY9CX49</accession>
<evidence type="ECO:0000256" key="3">
    <source>
        <dbReference type="ARBA" id="ARBA00023002"/>
    </source>
</evidence>
<evidence type="ECO:0000256" key="2">
    <source>
        <dbReference type="ARBA" id="ARBA00022723"/>
    </source>
</evidence>
<evidence type="ECO:0000313" key="7">
    <source>
        <dbReference type="Proteomes" id="UP001227230"/>
    </source>
</evidence>
<proteinExistence type="inferred from homology"/>
<keyword evidence="2" id="KW-0479">Metal-binding</keyword>
<gene>
    <name evidence="6" type="ORF">VitviT2T_017589</name>
</gene>
<dbReference type="Gene3D" id="2.60.120.330">
    <property type="entry name" value="B-lactam Antibiotic, Isopenicillin N Synthase, Chain"/>
    <property type="match status" value="3"/>
</dbReference>
<keyword evidence="3" id="KW-0560">Oxidoreductase</keyword>
<reference evidence="6 7" key="1">
    <citation type="journal article" date="2023" name="Hortic Res">
        <title>The complete reference genome for grapevine (Vitis vinifera L.) genetics and breeding.</title>
        <authorList>
            <person name="Shi X."/>
            <person name="Cao S."/>
            <person name="Wang X."/>
            <person name="Huang S."/>
            <person name="Wang Y."/>
            <person name="Liu Z."/>
            <person name="Liu W."/>
            <person name="Leng X."/>
            <person name="Peng Y."/>
            <person name="Wang N."/>
            <person name="Wang Y."/>
            <person name="Ma Z."/>
            <person name="Xu X."/>
            <person name="Zhang F."/>
            <person name="Xue H."/>
            <person name="Zhong H."/>
            <person name="Wang Y."/>
            <person name="Zhang K."/>
            <person name="Velt A."/>
            <person name="Avia K."/>
            <person name="Holtgrawe D."/>
            <person name="Grimplet J."/>
            <person name="Matus J.T."/>
            <person name="Ware D."/>
            <person name="Wu X."/>
            <person name="Wang H."/>
            <person name="Liu C."/>
            <person name="Fang Y."/>
            <person name="Rustenholz C."/>
            <person name="Cheng Z."/>
            <person name="Xiao H."/>
            <person name="Zhou Y."/>
        </authorList>
    </citation>
    <scope>NUCLEOTIDE SEQUENCE [LARGE SCALE GENOMIC DNA]</scope>
    <source>
        <strain evidence="7">cv. Pinot noir / PN40024</strain>
        <tissue evidence="6">Leaf</tissue>
    </source>
</reference>
<dbReference type="InterPro" id="IPR005123">
    <property type="entry name" value="Oxoglu/Fe-dep_dioxygenase_dom"/>
</dbReference>
<keyword evidence="4" id="KW-0408">Iron</keyword>
<evidence type="ECO:0000256" key="1">
    <source>
        <dbReference type="ARBA" id="ARBA00008056"/>
    </source>
</evidence>
<feature type="domain" description="Fe2OG dioxygenase" evidence="5">
    <location>
        <begin position="43"/>
        <end position="146"/>
    </location>
</feature>
<dbReference type="InterPro" id="IPR044861">
    <property type="entry name" value="IPNS-like_FE2OG_OXY"/>
</dbReference>
<dbReference type="SUPFAM" id="SSF51197">
    <property type="entry name" value="Clavaminate synthase-like"/>
    <property type="match status" value="3"/>
</dbReference>
<name>A0ABY9CX49_VITVI</name>
<evidence type="ECO:0000256" key="4">
    <source>
        <dbReference type="ARBA" id="ARBA00023004"/>
    </source>
</evidence>
<dbReference type="InterPro" id="IPR027443">
    <property type="entry name" value="IPNS-like_sf"/>
</dbReference>
<keyword evidence="7" id="KW-1185">Reference proteome</keyword>
<sequence length="508" mass="56651">MMTIRGDIVTEYSKQVKRLGYTLFELLSEGLGLHVNHLKDTGCAEVIFHVGHYYPPCPEPELTLGASRHADSGFLTVLLQDQVGGLQVLHQNQWIDLVPMPGALVINVGFSLQVITNDRFKSIEHRVLANRVSSRVSMASAFGTTLFPSSKLYSPIKELLTQENPPKDIVMEYSKQVKRLGYTLFEVLSEALGLDVNHLKDMECAEMMFHAGHYYPPCPEPELTLGARRHTDSGFLTVLLQDQVGGLQVLHQNQWIDLVPMPGALVINVGDSLQVITNDRFKSIEHRVLVNSESSRVSVASAFGTTLFPSSKLYSPIKELLSQENPPKDIVMEYSKQVKRLGCTLFELLSEALGLDVNRLKDMECAEMIFPAGHYYPPCPEPELTLGARRHTDSRFLTVLLQDQVGGLQVLHQNQWIDASPMPGALVINVGDSLQVITNDRFKSIEHRVLVNRVSPRVSVASAFGTNLFPSSKLYSPIKESLVTQENPPKYKEATLQAHVAYLRGKRV</sequence>
<organism evidence="6 7">
    <name type="scientific">Vitis vinifera</name>
    <name type="common">Grape</name>
    <dbReference type="NCBI Taxonomy" id="29760"/>
    <lineage>
        <taxon>Eukaryota</taxon>
        <taxon>Viridiplantae</taxon>
        <taxon>Streptophyta</taxon>
        <taxon>Embryophyta</taxon>
        <taxon>Tracheophyta</taxon>
        <taxon>Spermatophyta</taxon>
        <taxon>Magnoliopsida</taxon>
        <taxon>eudicotyledons</taxon>
        <taxon>Gunneridae</taxon>
        <taxon>Pentapetalae</taxon>
        <taxon>rosids</taxon>
        <taxon>Vitales</taxon>
        <taxon>Vitaceae</taxon>
        <taxon>Viteae</taxon>
        <taxon>Vitis</taxon>
    </lineage>
</organism>
<evidence type="ECO:0000259" key="5">
    <source>
        <dbReference type="PROSITE" id="PS51471"/>
    </source>
</evidence>